<sequence length="250" mass="27366">MAIKNKVVIIMGATSGMGRATALKLNKEGAKVFISGRRKERIEEIAKEVAYPENLKYLTADVSQPQEVRVVIDQAIADFGRVDVLFNNAGVMPLGQLSDPNYDISVWKRIFDTNLIGVLNGIKAVLPQMQKQQSGLVISTSSVVGHVVMPAGAAYSASKFGVRAIMETLRQEENQNGIRSAIISPGATNRELIHSIGNEAIEKNLSESFGNDADYSLRAEDIANAVAYMVDQPEHVDVNEMIIRPRKQEL</sequence>
<evidence type="ECO:0000256" key="1">
    <source>
        <dbReference type="ARBA" id="ARBA00006484"/>
    </source>
</evidence>
<evidence type="ECO:0000313" key="5">
    <source>
        <dbReference type="EMBL" id="MBS9336017.1"/>
    </source>
</evidence>
<dbReference type="SMART" id="SM00822">
    <property type="entry name" value="PKS_KR"/>
    <property type="match status" value="1"/>
</dbReference>
<dbReference type="PROSITE" id="PS00061">
    <property type="entry name" value="ADH_SHORT"/>
    <property type="match status" value="1"/>
</dbReference>
<dbReference type="EMBL" id="JAAMFJ010000001">
    <property type="protein sequence ID" value="MBS9336017.1"/>
    <property type="molecule type" value="Genomic_DNA"/>
</dbReference>
<evidence type="ECO:0000256" key="2">
    <source>
        <dbReference type="ARBA" id="ARBA00023002"/>
    </source>
</evidence>
<reference evidence="5 6" key="1">
    <citation type="submission" date="2020-02" db="EMBL/GenBank/DDBJ databases">
        <title>Fructobacillus sp. isolated from paper mulberry of Taiwan.</title>
        <authorList>
            <person name="Lin S.-T."/>
        </authorList>
    </citation>
    <scope>NUCLEOTIDE SEQUENCE [LARGE SCALE GENOMIC DNA]</scope>
    <source>
        <strain evidence="5 6">M1-21</strain>
    </source>
</reference>
<dbReference type="PANTHER" id="PTHR43115:SF4">
    <property type="entry name" value="DEHYDROGENASE_REDUCTASE SDR FAMILY MEMBER 11"/>
    <property type="match status" value="1"/>
</dbReference>
<dbReference type="Pfam" id="PF00106">
    <property type="entry name" value="adh_short"/>
    <property type="match status" value="1"/>
</dbReference>
<proteinExistence type="inferred from homology"/>
<dbReference type="InterPro" id="IPR057326">
    <property type="entry name" value="KR_dom"/>
</dbReference>
<dbReference type="InterPro" id="IPR020904">
    <property type="entry name" value="Sc_DH/Rdtase_CS"/>
</dbReference>
<organism evidence="5 6">
    <name type="scientific">Fructobacillus papyrifericola</name>
    <dbReference type="NCBI Taxonomy" id="2713172"/>
    <lineage>
        <taxon>Bacteria</taxon>
        <taxon>Bacillati</taxon>
        <taxon>Bacillota</taxon>
        <taxon>Bacilli</taxon>
        <taxon>Lactobacillales</taxon>
        <taxon>Lactobacillaceae</taxon>
        <taxon>Fructobacillus</taxon>
    </lineage>
</organism>
<comment type="similarity">
    <text evidence="1 3">Belongs to the short-chain dehydrogenases/reductases (SDR) family.</text>
</comment>
<gene>
    <name evidence="5" type="ORF">G6R28_02070</name>
</gene>
<accession>A0ABS5QT62</accession>
<dbReference type="PRINTS" id="PR00080">
    <property type="entry name" value="SDRFAMILY"/>
</dbReference>
<dbReference type="Proteomes" id="UP000735205">
    <property type="component" value="Unassembled WGS sequence"/>
</dbReference>
<evidence type="ECO:0000313" key="6">
    <source>
        <dbReference type="Proteomes" id="UP000735205"/>
    </source>
</evidence>
<dbReference type="PANTHER" id="PTHR43115">
    <property type="entry name" value="DEHYDROGENASE/REDUCTASE SDR FAMILY MEMBER 11"/>
    <property type="match status" value="1"/>
</dbReference>
<dbReference type="Gene3D" id="3.40.50.720">
    <property type="entry name" value="NAD(P)-binding Rossmann-like Domain"/>
    <property type="match status" value="1"/>
</dbReference>
<protein>
    <submittedName>
        <fullName evidence="5">SDR family oxidoreductase</fullName>
    </submittedName>
</protein>
<keyword evidence="6" id="KW-1185">Reference proteome</keyword>
<dbReference type="InterPro" id="IPR002347">
    <property type="entry name" value="SDR_fam"/>
</dbReference>
<comment type="caution">
    <text evidence="5">The sequence shown here is derived from an EMBL/GenBank/DDBJ whole genome shotgun (WGS) entry which is preliminary data.</text>
</comment>
<evidence type="ECO:0000256" key="3">
    <source>
        <dbReference type="RuleBase" id="RU000363"/>
    </source>
</evidence>
<evidence type="ECO:0000259" key="4">
    <source>
        <dbReference type="SMART" id="SM00822"/>
    </source>
</evidence>
<dbReference type="SUPFAM" id="SSF51735">
    <property type="entry name" value="NAD(P)-binding Rossmann-fold domains"/>
    <property type="match status" value="1"/>
</dbReference>
<feature type="domain" description="Ketoreductase" evidence="4">
    <location>
        <begin position="6"/>
        <end position="188"/>
    </location>
</feature>
<dbReference type="PRINTS" id="PR00081">
    <property type="entry name" value="GDHRDH"/>
</dbReference>
<dbReference type="RefSeq" id="WP_213792573.1">
    <property type="nucleotide sequence ID" value="NZ_JAAMFJ010000001.1"/>
</dbReference>
<keyword evidence="2" id="KW-0560">Oxidoreductase</keyword>
<name>A0ABS5QT62_9LACO</name>
<dbReference type="InterPro" id="IPR036291">
    <property type="entry name" value="NAD(P)-bd_dom_sf"/>
</dbReference>